<keyword evidence="2" id="KW-1185">Reference proteome</keyword>
<sequence>MKAITGALLSSKEALSVKLFEVVQTTNKKRKTREEAYASQLLRSRGKMRSPTSSMTQYMPLGKIIPPTSNIVERLFSKYKPVQAPQHRSKYPTNFKQLATRPNVAGIGTGRGRVALV</sequence>
<reference evidence="1 2" key="1">
    <citation type="submission" date="2013-11" db="EMBL/GenBank/DDBJ databases">
        <title>The Genome Sequence of Phytophthora parasitica P1569.</title>
        <authorList>
            <consortium name="The Broad Institute Genomics Platform"/>
            <person name="Russ C."/>
            <person name="Tyler B."/>
            <person name="Panabieres F."/>
            <person name="Shan W."/>
            <person name="Tripathy S."/>
            <person name="Grunwald N."/>
            <person name="Machado M."/>
            <person name="Johnson C.S."/>
            <person name="Arredondo F."/>
            <person name="Hong C."/>
            <person name="Coffey M."/>
            <person name="Young S.K."/>
            <person name="Zeng Q."/>
            <person name="Gargeya S."/>
            <person name="Fitzgerald M."/>
            <person name="Abouelleil A."/>
            <person name="Alvarado L."/>
            <person name="Chapman S.B."/>
            <person name="Gainer-Dewar J."/>
            <person name="Goldberg J."/>
            <person name="Griggs A."/>
            <person name="Gujja S."/>
            <person name="Hansen M."/>
            <person name="Howarth C."/>
            <person name="Imamovic A."/>
            <person name="Ireland A."/>
            <person name="Larimer J."/>
            <person name="McCowan C."/>
            <person name="Murphy C."/>
            <person name="Pearson M."/>
            <person name="Poon T.W."/>
            <person name="Priest M."/>
            <person name="Roberts A."/>
            <person name="Saif S."/>
            <person name="Shea T."/>
            <person name="Sykes S."/>
            <person name="Wortman J."/>
            <person name="Nusbaum C."/>
            <person name="Birren B."/>
        </authorList>
    </citation>
    <scope>NUCLEOTIDE SEQUENCE [LARGE SCALE GENOMIC DNA]</scope>
    <source>
        <strain evidence="1 2">P1569</strain>
    </source>
</reference>
<organism evidence="1 2">
    <name type="scientific">Phytophthora nicotianae P1569</name>
    <dbReference type="NCBI Taxonomy" id="1317065"/>
    <lineage>
        <taxon>Eukaryota</taxon>
        <taxon>Sar</taxon>
        <taxon>Stramenopiles</taxon>
        <taxon>Oomycota</taxon>
        <taxon>Peronosporomycetes</taxon>
        <taxon>Peronosporales</taxon>
        <taxon>Peronosporaceae</taxon>
        <taxon>Phytophthora</taxon>
    </lineage>
</organism>
<dbReference type="Proteomes" id="UP000018721">
    <property type="component" value="Unassembled WGS sequence"/>
</dbReference>
<gene>
    <name evidence="1" type="ORF">F443_08385</name>
</gene>
<evidence type="ECO:0000313" key="2">
    <source>
        <dbReference type="Proteomes" id="UP000018721"/>
    </source>
</evidence>
<evidence type="ECO:0000313" key="1">
    <source>
        <dbReference type="EMBL" id="ETI47375.1"/>
    </source>
</evidence>
<dbReference type="HOGENOM" id="CLU_2089577_0_0_1"/>
<name>V9F796_PHYNI</name>
<dbReference type="AlphaFoldDB" id="V9F796"/>
<dbReference type="EMBL" id="ANIZ01001440">
    <property type="protein sequence ID" value="ETI47375.1"/>
    <property type="molecule type" value="Genomic_DNA"/>
</dbReference>
<comment type="caution">
    <text evidence="1">The sequence shown here is derived from an EMBL/GenBank/DDBJ whole genome shotgun (WGS) entry which is preliminary data.</text>
</comment>
<protein>
    <submittedName>
        <fullName evidence="1">Uncharacterized protein</fullName>
    </submittedName>
</protein>
<proteinExistence type="predicted"/>
<accession>V9F796</accession>